<dbReference type="CDD" id="cd00531">
    <property type="entry name" value="NTF2_like"/>
    <property type="match status" value="1"/>
</dbReference>
<evidence type="ECO:0000313" key="2">
    <source>
        <dbReference type="Proteomes" id="UP001161294"/>
    </source>
</evidence>
<comment type="caution">
    <text evidence="1">The sequence shown here is derived from an EMBL/GenBank/DDBJ whole genome shotgun (WGS) entry which is preliminary data.</text>
</comment>
<sequence>MKTKKTAIEEVTELFYSYEKALMANDIDALNSFFWADPAVTRYGVCDKQLGYEALVEYRKSVPVPDFTRELINVRLTEFFDNTVIAMCEFQRTDTDLHGFQTQTWVKLDEGWKIVSAHVSMV</sequence>
<gene>
    <name evidence="1" type="ORF">N5J23_17640</name>
</gene>
<dbReference type="InterPro" id="IPR032710">
    <property type="entry name" value="NTF2-like_dom_sf"/>
</dbReference>
<dbReference type="Gene3D" id="3.10.450.50">
    <property type="match status" value="1"/>
</dbReference>
<evidence type="ECO:0000313" key="1">
    <source>
        <dbReference type="EMBL" id="MDH2007327.1"/>
    </source>
</evidence>
<dbReference type="Pfam" id="PF11533">
    <property type="entry name" value="AtzH-like"/>
    <property type="match status" value="1"/>
</dbReference>
<accession>A0AA42W4S1</accession>
<dbReference type="Proteomes" id="UP001161294">
    <property type="component" value="Unassembled WGS sequence"/>
</dbReference>
<dbReference type="AlphaFoldDB" id="A0AA42W4S1"/>
<name>A0AA42W4S1_9BURK</name>
<dbReference type="EMBL" id="JAOCJW010000061">
    <property type="protein sequence ID" value="MDH2007327.1"/>
    <property type="molecule type" value="Genomic_DNA"/>
</dbReference>
<dbReference type="RefSeq" id="WP_081770873.1">
    <property type="nucleotide sequence ID" value="NZ_JAOCIA010000021.1"/>
</dbReference>
<protein>
    <submittedName>
        <fullName evidence="1">Nuclear transport factor 2 family protein</fullName>
    </submittedName>
</protein>
<dbReference type="SUPFAM" id="SSF54427">
    <property type="entry name" value="NTF2-like"/>
    <property type="match status" value="1"/>
</dbReference>
<reference evidence="1" key="1">
    <citation type="submission" date="2022-09" db="EMBL/GenBank/DDBJ databases">
        <title>Intensive care unit water sources are persistently colonized with multi-drug resistant bacteria and are the site of extensive horizontal gene transfer of antibiotic resistance genes.</title>
        <authorList>
            <person name="Diorio-Toth L."/>
        </authorList>
    </citation>
    <scope>NUCLEOTIDE SEQUENCE</scope>
    <source>
        <strain evidence="1">GD03686</strain>
    </source>
</reference>
<dbReference type="InterPro" id="IPR024507">
    <property type="entry name" value="AtzH-like"/>
</dbReference>
<proteinExistence type="predicted"/>
<organism evidence="1 2">
    <name type="scientific">Comamonas aquatica</name>
    <dbReference type="NCBI Taxonomy" id="225991"/>
    <lineage>
        <taxon>Bacteria</taxon>
        <taxon>Pseudomonadati</taxon>
        <taxon>Pseudomonadota</taxon>
        <taxon>Betaproteobacteria</taxon>
        <taxon>Burkholderiales</taxon>
        <taxon>Comamonadaceae</taxon>
        <taxon>Comamonas</taxon>
    </lineage>
</organism>